<dbReference type="PROSITE" id="PS50294">
    <property type="entry name" value="WD_REPEATS_REGION"/>
    <property type="match status" value="5"/>
</dbReference>
<feature type="repeat" description="WD" evidence="3">
    <location>
        <begin position="19"/>
        <end position="60"/>
    </location>
</feature>
<feature type="repeat" description="WD" evidence="3">
    <location>
        <begin position="103"/>
        <end position="144"/>
    </location>
</feature>
<dbReference type="SMART" id="SM00320">
    <property type="entry name" value="WD40"/>
    <property type="match status" value="6"/>
</dbReference>
<evidence type="ECO:0000256" key="2">
    <source>
        <dbReference type="ARBA" id="ARBA00022737"/>
    </source>
</evidence>
<name>A0A450W2T6_9GAMM</name>
<dbReference type="EMBL" id="CAADFM010000053">
    <property type="protein sequence ID" value="VFK11374.1"/>
    <property type="molecule type" value="Genomic_DNA"/>
</dbReference>
<dbReference type="EMBL" id="CAADFP010000086">
    <property type="protein sequence ID" value="VFK29398.1"/>
    <property type="molecule type" value="Genomic_DNA"/>
</dbReference>
<dbReference type="InterPro" id="IPR020472">
    <property type="entry name" value="WD40_PAC1"/>
</dbReference>
<feature type="repeat" description="WD" evidence="3">
    <location>
        <begin position="145"/>
        <end position="186"/>
    </location>
</feature>
<dbReference type="SUPFAM" id="SSF50978">
    <property type="entry name" value="WD40 repeat-like"/>
    <property type="match status" value="1"/>
</dbReference>
<feature type="repeat" description="WD" evidence="3">
    <location>
        <begin position="187"/>
        <end position="228"/>
    </location>
</feature>
<dbReference type="SUPFAM" id="SSF52540">
    <property type="entry name" value="P-loop containing nucleoside triphosphate hydrolases"/>
    <property type="match status" value="1"/>
</dbReference>
<dbReference type="InterPro" id="IPR001680">
    <property type="entry name" value="WD40_rpt"/>
</dbReference>
<protein>
    <submittedName>
        <fullName evidence="4">WD40 repeat</fullName>
    </submittedName>
</protein>
<evidence type="ECO:0000256" key="3">
    <source>
        <dbReference type="PROSITE-ProRule" id="PRU00221"/>
    </source>
</evidence>
<dbReference type="InterPro" id="IPR036322">
    <property type="entry name" value="WD40_repeat_dom_sf"/>
</dbReference>
<gene>
    <name evidence="4" type="ORF">BECKLPF1236A_GA0070988_100537</name>
    <name evidence="5" type="ORF">BECKLPF1236C_GA0070990_100864</name>
</gene>
<dbReference type="Gene3D" id="2.130.10.10">
    <property type="entry name" value="YVTN repeat-like/Quinoprotein amine dehydrogenase"/>
    <property type="match status" value="2"/>
</dbReference>
<feature type="repeat" description="WD" evidence="3">
    <location>
        <begin position="229"/>
        <end position="270"/>
    </location>
</feature>
<dbReference type="PROSITE" id="PS00678">
    <property type="entry name" value="WD_REPEATS_1"/>
    <property type="match status" value="2"/>
</dbReference>
<evidence type="ECO:0000256" key="1">
    <source>
        <dbReference type="ARBA" id="ARBA00022574"/>
    </source>
</evidence>
<dbReference type="InterPro" id="IPR019775">
    <property type="entry name" value="WD40_repeat_CS"/>
</dbReference>
<accession>A0A450W2T6</accession>
<keyword evidence="1 3" id="KW-0853">WD repeat</keyword>
<evidence type="ECO:0000313" key="4">
    <source>
        <dbReference type="EMBL" id="VFK11374.1"/>
    </source>
</evidence>
<dbReference type="PROSITE" id="PS50082">
    <property type="entry name" value="WD_REPEATS_2"/>
    <property type="match status" value="5"/>
</dbReference>
<dbReference type="InterPro" id="IPR027417">
    <property type="entry name" value="P-loop_NTPase"/>
</dbReference>
<evidence type="ECO:0000313" key="5">
    <source>
        <dbReference type="EMBL" id="VFK29398.1"/>
    </source>
</evidence>
<dbReference type="Pfam" id="PF00400">
    <property type="entry name" value="WD40"/>
    <property type="match status" value="6"/>
</dbReference>
<proteinExistence type="predicted"/>
<dbReference type="CDD" id="cd00200">
    <property type="entry name" value="WD40"/>
    <property type="match status" value="1"/>
</dbReference>
<keyword evidence="2" id="KW-0677">Repeat</keyword>
<dbReference type="PANTHER" id="PTHR19879:SF9">
    <property type="entry name" value="TRANSCRIPTION INITIATION FACTOR TFIID SUBUNIT 5"/>
    <property type="match status" value="1"/>
</dbReference>
<dbReference type="InterPro" id="IPR015943">
    <property type="entry name" value="WD40/YVTN_repeat-like_dom_sf"/>
</dbReference>
<dbReference type="AlphaFoldDB" id="A0A450W2T6"/>
<sequence length="393" mass="43468">MTKRPQDSPHPALRLRHTLRGHHDAVYRMALSPNGRVLASSSRNRTVWLWAVENGRPLRALPHPGRVTCVAWSPDGARLATGGASKNRKVTLWDAGGRRIRVLGQHGDIVMSVAWSPDGKRLASCSYDRTIRLWDLAGRRVPRTFSGHTGRVHGIVWSPEGGRLCSCAEDRTLRLWDVGRGETIRTLAGHKNNVNCVAWSPDGRSIASGSDDRMVRLWNPETGRQRVELEGHSNRVLSVAFLDTGRLLAALGWDGRLILWRTEDWAQVMRVDRIGCTDSHSNLAVHPTLPLMAVRGSDPKENNLWVIDFDLLRGMEATQSTVYVNAKAVLLGDSGVGKSGLGIRMADKEFRETSSTHGAQFWHFPTGRLPGLPGHIQAELTLCGTWPVSRSIA</sequence>
<dbReference type="PANTHER" id="PTHR19879">
    <property type="entry name" value="TRANSCRIPTION INITIATION FACTOR TFIID"/>
    <property type="match status" value="1"/>
</dbReference>
<organism evidence="4">
    <name type="scientific">Candidatus Kentrum sp. LPFa</name>
    <dbReference type="NCBI Taxonomy" id="2126335"/>
    <lineage>
        <taxon>Bacteria</taxon>
        <taxon>Pseudomonadati</taxon>
        <taxon>Pseudomonadota</taxon>
        <taxon>Gammaproteobacteria</taxon>
        <taxon>Candidatus Kentrum</taxon>
    </lineage>
</organism>
<reference evidence="4" key="1">
    <citation type="submission" date="2019-02" db="EMBL/GenBank/DDBJ databases">
        <authorList>
            <person name="Gruber-Vodicka R. H."/>
            <person name="Seah K. B. B."/>
        </authorList>
    </citation>
    <scope>NUCLEOTIDE SEQUENCE</scope>
    <source>
        <strain evidence="4">BECK_S312</strain>
        <strain evidence="5">BECK_S426</strain>
    </source>
</reference>
<dbReference type="PRINTS" id="PR00320">
    <property type="entry name" value="GPROTEINBRPT"/>
</dbReference>